<dbReference type="EMBL" id="CACTIH010009041">
    <property type="protein sequence ID" value="CAA3020639.1"/>
    <property type="molecule type" value="Genomic_DNA"/>
</dbReference>
<keyword evidence="1" id="KW-1133">Transmembrane helix</keyword>
<evidence type="ECO:0000313" key="3">
    <source>
        <dbReference type="Proteomes" id="UP000594638"/>
    </source>
</evidence>
<dbReference type="Pfam" id="PF04646">
    <property type="entry name" value="DUF604"/>
    <property type="match status" value="1"/>
</dbReference>
<sequence>MKFSNVHLKTSKFSRLINFILISSFICIICLSLTLSLFNLHSTKFSYYSDSLQDLSSSTSLKHIVFGIASNDRSWRNRKDYVRLWWRPDEMKGCVFLENMPSNTTLDNDRFANLPPICVSGDTSSFRYTYRNGLRSAIRVARVVSDTVALNHSNVRWFVFGDDDTIFFPDNLVKTLSKYDHGLWYYVGTNSESFVQNKVFSHEMAFGGAGFAISYPLAKVLAKVFDSCLERYPHLYGSDGRIHACLSELGVSLTHEPGFHQMDFRGNIFGFLAAHPVRPLVSLHHTDAMDPIFPNMTKMKSLEHLFQAVQIDPHRIIQQTVCYDRWFSWTISVSWGYAVQVFPNNVFLPDALRMQETYTSWKKNGLNVHYNLNTREHHPDPCRRPPVFYLDQVSSGQDGIKSTYKKMVSENCTYDRASPRKLEEIRVFSHKQELDIKQLQAPRRHCCGVLPNAAGSVMEINIRECKNEELISMHP</sequence>
<feature type="transmembrane region" description="Helical" evidence="1">
    <location>
        <begin position="16"/>
        <end position="38"/>
    </location>
</feature>
<dbReference type="Gene3D" id="3.90.550.50">
    <property type="match status" value="1"/>
</dbReference>
<keyword evidence="3" id="KW-1185">Reference proteome</keyword>
<dbReference type="Gramene" id="OE9A119631T1">
    <property type="protein sequence ID" value="OE9A119631C1"/>
    <property type="gene ID" value="OE9A119631"/>
</dbReference>
<keyword evidence="1" id="KW-0472">Membrane</keyword>
<comment type="caution">
    <text evidence="2">The sequence shown here is derived from an EMBL/GenBank/DDBJ whole genome shotgun (WGS) entry which is preliminary data.</text>
</comment>
<accession>A0A8S0URW4</accession>
<evidence type="ECO:0000313" key="2">
    <source>
        <dbReference type="EMBL" id="CAA3020639.1"/>
    </source>
</evidence>
<dbReference type="InterPro" id="IPR006740">
    <property type="entry name" value="DUF604"/>
</dbReference>
<dbReference type="Proteomes" id="UP000594638">
    <property type="component" value="Unassembled WGS sequence"/>
</dbReference>
<dbReference type="PANTHER" id="PTHR10811">
    <property type="entry name" value="FRINGE-RELATED"/>
    <property type="match status" value="1"/>
</dbReference>
<evidence type="ECO:0000256" key="1">
    <source>
        <dbReference type="SAM" id="Phobius"/>
    </source>
</evidence>
<dbReference type="AlphaFoldDB" id="A0A8S0URW4"/>
<organism evidence="2 3">
    <name type="scientific">Olea europaea subsp. europaea</name>
    <dbReference type="NCBI Taxonomy" id="158383"/>
    <lineage>
        <taxon>Eukaryota</taxon>
        <taxon>Viridiplantae</taxon>
        <taxon>Streptophyta</taxon>
        <taxon>Embryophyta</taxon>
        <taxon>Tracheophyta</taxon>
        <taxon>Spermatophyta</taxon>
        <taxon>Magnoliopsida</taxon>
        <taxon>eudicotyledons</taxon>
        <taxon>Gunneridae</taxon>
        <taxon>Pentapetalae</taxon>
        <taxon>asterids</taxon>
        <taxon>lamiids</taxon>
        <taxon>Lamiales</taxon>
        <taxon>Oleaceae</taxon>
        <taxon>Oleeae</taxon>
        <taxon>Olea</taxon>
    </lineage>
</organism>
<gene>
    <name evidence="2" type="ORF">OLEA9_A119631</name>
</gene>
<name>A0A8S0URW4_OLEEU</name>
<protein>
    <submittedName>
        <fullName evidence="2">DUF604 domain-containing</fullName>
    </submittedName>
</protein>
<dbReference type="FunFam" id="3.90.550.50:FF:000006">
    <property type="entry name" value="Fringe-related protein-like"/>
    <property type="match status" value="1"/>
</dbReference>
<keyword evidence="1" id="KW-0812">Transmembrane</keyword>
<proteinExistence type="predicted"/>
<reference evidence="2 3" key="1">
    <citation type="submission" date="2019-12" db="EMBL/GenBank/DDBJ databases">
        <authorList>
            <person name="Alioto T."/>
            <person name="Alioto T."/>
            <person name="Gomez Garrido J."/>
        </authorList>
    </citation>
    <scope>NUCLEOTIDE SEQUENCE [LARGE SCALE GENOMIC DNA]</scope>
</reference>
<dbReference type="OrthoDB" id="421979at2759"/>